<dbReference type="InterPro" id="IPR014305">
    <property type="entry name" value="RNA_pol_sigma-G_actinobac"/>
</dbReference>
<dbReference type="OrthoDB" id="3500555at2"/>
<dbReference type="Gene3D" id="3.10.450.50">
    <property type="match status" value="1"/>
</dbReference>
<dbReference type="InterPro" id="IPR013324">
    <property type="entry name" value="RNA_pol_sigma_r3/r4-like"/>
</dbReference>
<evidence type="ECO:0000259" key="11">
    <source>
        <dbReference type="Pfam" id="PF12680"/>
    </source>
</evidence>
<comment type="subunit">
    <text evidence="2">Interacts transiently with the RNA polymerase catalytic core formed by RpoA, RpoB, RpoC and RpoZ (2 alpha, 1 beta, 1 beta' and 1 omega subunit) to form the RNA polymerase holoenzyme that can initiate transcription.</text>
</comment>
<dbReference type="Proteomes" id="UP000468735">
    <property type="component" value="Unassembled WGS sequence"/>
</dbReference>
<dbReference type="SUPFAM" id="SSF54427">
    <property type="entry name" value="NTF2-like"/>
    <property type="match status" value="1"/>
</dbReference>
<keyword evidence="3 7" id="KW-0805">Transcription regulation</keyword>
<dbReference type="GO" id="GO:0006352">
    <property type="term" value="P:DNA-templated transcription initiation"/>
    <property type="evidence" value="ECO:0007669"/>
    <property type="project" value="InterPro"/>
</dbReference>
<feature type="region of interest" description="Disordered" evidence="8">
    <location>
        <begin position="1"/>
        <end position="22"/>
    </location>
</feature>
<dbReference type="InterPro" id="IPR032710">
    <property type="entry name" value="NTF2-like_dom_sf"/>
</dbReference>
<dbReference type="SUPFAM" id="SSF88659">
    <property type="entry name" value="Sigma3 and sigma4 domains of RNA polymerase sigma factors"/>
    <property type="match status" value="1"/>
</dbReference>
<dbReference type="GO" id="GO:0003677">
    <property type="term" value="F:DNA binding"/>
    <property type="evidence" value="ECO:0007669"/>
    <property type="project" value="UniProtKB-KW"/>
</dbReference>
<dbReference type="GO" id="GO:0016987">
    <property type="term" value="F:sigma factor activity"/>
    <property type="evidence" value="ECO:0007669"/>
    <property type="project" value="UniProtKB-KW"/>
</dbReference>
<dbReference type="InterPro" id="IPR014284">
    <property type="entry name" value="RNA_pol_sigma-70_dom"/>
</dbReference>
<dbReference type="NCBIfam" id="TIGR02960">
    <property type="entry name" value="SigX5"/>
    <property type="match status" value="1"/>
</dbReference>
<evidence type="ECO:0000256" key="5">
    <source>
        <dbReference type="ARBA" id="ARBA00023125"/>
    </source>
</evidence>
<dbReference type="InterPro" id="IPR007627">
    <property type="entry name" value="RNA_pol_sigma70_r2"/>
</dbReference>
<evidence type="ECO:0000259" key="10">
    <source>
        <dbReference type="Pfam" id="PF08281"/>
    </source>
</evidence>
<dbReference type="Gene3D" id="1.10.10.10">
    <property type="entry name" value="Winged helix-like DNA-binding domain superfamily/Winged helix DNA-binding domain"/>
    <property type="match status" value="1"/>
</dbReference>
<dbReference type="PANTHER" id="PTHR43133:SF65">
    <property type="entry name" value="ECF RNA POLYMERASE SIGMA FACTOR SIGG"/>
    <property type="match status" value="1"/>
</dbReference>
<organism evidence="12 13">
    <name type="scientific">Actinomadura rudentiformis</name>
    <dbReference type="NCBI Taxonomy" id="359158"/>
    <lineage>
        <taxon>Bacteria</taxon>
        <taxon>Bacillati</taxon>
        <taxon>Actinomycetota</taxon>
        <taxon>Actinomycetes</taxon>
        <taxon>Streptosporangiales</taxon>
        <taxon>Thermomonosporaceae</taxon>
        <taxon>Actinomadura</taxon>
    </lineage>
</organism>
<evidence type="ECO:0000256" key="7">
    <source>
        <dbReference type="RuleBase" id="RU000716"/>
    </source>
</evidence>
<evidence type="ECO:0000256" key="1">
    <source>
        <dbReference type="ARBA" id="ARBA00010641"/>
    </source>
</evidence>
<dbReference type="EMBL" id="WBMT01000029">
    <property type="protein sequence ID" value="KAB2340614.1"/>
    <property type="molecule type" value="Genomic_DNA"/>
</dbReference>
<evidence type="ECO:0000256" key="6">
    <source>
        <dbReference type="ARBA" id="ARBA00023163"/>
    </source>
</evidence>
<feature type="domain" description="RNA polymerase sigma factor 70 region 4 type 2" evidence="10">
    <location>
        <begin position="144"/>
        <end position="196"/>
    </location>
</feature>
<dbReference type="InterPro" id="IPR037401">
    <property type="entry name" value="SnoaL-like"/>
</dbReference>
<evidence type="ECO:0000313" key="12">
    <source>
        <dbReference type="EMBL" id="KAB2340614.1"/>
    </source>
</evidence>
<name>A0A6H9Y8S9_9ACTN</name>
<dbReference type="PROSITE" id="PS01063">
    <property type="entry name" value="SIGMA70_ECF"/>
    <property type="match status" value="1"/>
</dbReference>
<dbReference type="AlphaFoldDB" id="A0A6H9Y8S9"/>
<keyword evidence="6 7" id="KW-0804">Transcription</keyword>
<dbReference type="CDD" id="cd06171">
    <property type="entry name" value="Sigma70_r4"/>
    <property type="match status" value="1"/>
</dbReference>
<gene>
    <name evidence="12" type="ORF">F8566_44650</name>
</gene>
<keyword evidence="4 7" id="KW-0731">Sigma factor</keyword>
<dbReference type="SUPFAM" id="SSF88946">
    <property type="entry name" value="Sigma2 domain of RNA polymerase sigma factors"/>
    <property type="match status" value="1"/>
</dbReference>
<dbReference type="InterPro" id="IPR013249">
    <property type="entry name" value="RNA_pol_sigma70_r4_t2"/>
</dbReference>
<feature type="domain" description="SnoaL-like" evidence="11">
    <location>
        <begin position="219"/>
        <end position="313"/>
    </location>
</feature>
<dbReference type="Pfam" id="PF08281">
    <property type="entry name" value="Sigma70_r4_2"/>
    <property type="match status" value="1"/>
</dbReference>
<dbReference type="GO" id="GO:0006950">
    <property type="term" value="P:response to stress"/>
    <property type="evidence" value="ECO:0007669"/>
    <property type="project" value="UniProtKB-ARBA"/>
</dbReference>
<dbReference type="PANTHER" id="PTHR43133">
    <property type="entry name" value="RNA POLYMERASE ECF-TYPE SIGMA FACTO"/>
    <property type="match status" value="1"/>
</dbReference>
<reference evidence="12 13" key="1">
    <citation type="submission" date="2019-09" db="EMBL/GenBank/DDBJ databases">
        <title>Actinomadura physcomitrii sp. nov., a novel actinomycete isolated from moss [Physcomitrium sphaericum (Ludw) Fuernr].</title>
        <authorList>
            <person name="Zhuang X."/>
            <person name="Liu C."/>
        </authorList>
    </citation>
    <scope>NUCLEOTIDE SEQUENCE [LARGE SCALE GENOMIC DNA]</scope>
    <source>
        <strain evidence="12 13">HMC1</strain>
    </source>
</reference>
<comment type="caution">
    <text evidence="12">The sequence shown here is derived from an EMBL/GenBank/DDBJ whole genome shotgun (WGS) entry which is preliminary data.</text>
</comment>
<dbReference type="InterPro" id="IPR036388">
    <property type="entry name" value="WH-like_DNA-bd_sf"/>
</dbReference>
<evidence type="ECO:0000256" key="4">
    <source>
        <dbReference type="ARBA" id="ARBA00023082"/>
    </source>
</evidence>
<evidence type="ECO:0000256" key="3">
    <source>
        <dbReference type="ARBA" id="ARBA00023015"/>
    </source>
</evidence>
<keyword evidence="13" id="KW-1185">Reference proteome</keyword>
<protein>
    <recommendedName>
        <fullName evidence="7">RNA polymerase sigma factor</fullName>
    </recommendedName>
</protein>
<dbReference type="NCBIfam" id="TIGR02937">
    <property type="entry name" value="sigma70-ECF"/>
    <property type="match status" value="1"/>
</dbReference>
<comment type="similarity">
    <text evidence="1 7">Belongs to the sigma-70 factor family. ECF subfamily.</text>
</comment>
<evidence type="ECO:0000259" key="9">
    <source>
        <dbReference type="Pfam" id="PF04542"/>
    </source>
</evidence>
<sequence length="341" mass="37835">MSSGCATWCGPPTDRGAERRRDRIHHDGAVELEPYRGELVAYCYRMLGSFHEAEDLVQETMLRAWKARDRYDHTRASVRTWLYRIATNVCLTALEGRARRPLPSGLGAPGDDPGVPLTPAFDIPWIQPFPDARFDVGARTDVRLALVAAMQTLPPRQRAVLVLREVLEFSAAEVAEQLETTVAAVNSALQRARAALTDVGELGQVPEPNDPEVHAVIGRYVRAFETGDVPALVRLLAADAILEMPPVPLWYRGSRDYGLFMHRVFEMWGSGWGTMPLTANGQPAFAAYAPEPGGGHRLHTLQVFTVTGGRISHNVVFADPRVFEAFDLPQQISFDDFRPPR</sequence>
<evidence type="ECO:0000313" key="13">
    <source>
        <dbReference type="Proteomes" id="UP000468735"/>
    </source>
</evidence>
<evidence type="ECO:0000256" key="8">
    <source>
        <dbReference type="SAM" id="MobiDB-lite"/>
    </source>
</evidence>
<dbReference type="Pfam" id="PF12680">
    <property type="entry name" value="SnoaL_2"/>
    <property type="match status" value="1"/>
</dbReference>
<dbReference type="InterPro" id="IPR039425">
    <property type="entry name" value="RNA_pol_sigma-70-like"/>
</dbReference>
<proteinExistence type="inferred from homology"/>
<dbReference type="RefSeq" id="WP_151569598.1">
    <property type="nucleotide sequence ID" value="NZ_WBMT01000029.1"/>
</dbReference>
<accession>A0A6H9Y8S9</accession>
<keyword evidence="5 7" id="KW-0238">DNA-binding</keyword>
<dbReference type="InterPro" id="IPR000838">
    <property type="entry name" value="RNA_pol_sigma70_ECF_CS"/>
</dbReference>
<dbReference type="Pfam" id="PF04542">
    <property type="entry name" value="Sigma70_r2"/>
    <property type="match status" value="1"/>
</dbReference>
<feature type="domain" description="RNA polymerase sigma-70 region 2" evidence="9">
    <location>
        <begin position="33"/>
        <end position="99"/>
    </location>
</feature>
<dbReference type="InterPro" id="IPR013325">
    <property type="entry name" value="RNA_pol_sigma_r2"/>
</dbReference>
<dbReference type="Gene3D" id="1.10.1740.10">
    <property type="match status" value="1"/>
</dbReference>
<dbReference type="NCBIfam" id="NF006089">
    <property type="entry name" value="PRK08241.1"/>
    <property type="match status" value="1"/>
</dbReference>
<evidence type="ECO:0000256" key="2">
    <source>
        <dbReference type="ARBA" id="ARBA00011344"/>
    </source>
</evidence>